<dbReference type="GO" id="GO:0006355">
    <property type="term" value="P:regulation of DNA-templated transcription"/>
    <property type="evidence" value="ECO:0000318"/>
    <property type="project" value="GO_Central"/>
</dbReference>
<evidence type="ECO:0000256" key="6">
    <source>
        <dbReference type="ARBA" id="ARBA00022771"/>
    </source>
</evidence>
<evidence type="ECO:0000256" key="1">
    <source>
        <dbReference type="ARBA" id="ARBA00003767"/>
    </source>
</evidence>
<evidence type="ECO:0000259" key="15">
    <source>
        <dbReference type="PROSITE" id="PS50805"/>
    </source>
</evidence>
<dbReference type="CDD" id="cd07765">
    <property type="entry name" value="KRAB_A-box"/>
    <property type="match status" value="1"/>
</dbReference>
<protein>
    <submittedName>
        <fullName evidence="17">Oocyte zinc finger protein XlCOF7.1-like isoform X1</fullName>
    </submittedName>
</protein>
<dbReference type="PANTHER" id="PTHR23226">
    <property type="entry name" value="ZINC FINGER AND SCAN DOMAIN-CONTAINING"/>
    <property type="match status" value="1"/>
</dbReference>
<feature type="domain" description="C2H2-type" evidence="14">
    <location>
        <begin position="510"/>
        <end position="537"/>
    </location>
</feature>
<dbReference type="Gene3D" id="6.10.140.140">
    <property type="match status" value="1"/>
</dbReference>
<evidence type="ECO:0000256" key="12">
    <source>
        <dbReference type="PROSITE-ProRule" id="PRU00042"/>
    </source>
</evidence>
<organism evidence="16 17">
    <name type="scientific">Xenopus laevis</name>
    <name type="common">African clawed frog</name>
    <dbReference type="NCBI Taxonomy" id="8355"/>
    <lineage>
        <taxon>Eukaryota</taxon>
        <taxon>Metazoa</taxon>
        <taxon>Chordata</taxon>
        <taxon>Craniata</taxon>
        <taxon>Vertebrata</taxon>
        <taxon>Euteleostomi</taxon>
        <taxon>Amphibia</taxon>
        <taxon>Batrachia</taxon>
        <taxon>Anura</taxon>
        <taxon>Pipoidea</taxon>
        <taxon>Pipidae</taxon>
        <taxon>Xenopodinae</taxon>
        <taxon>Xenopus</taxon>
        <taxon>Xenopus</taxon>
    </lineage>
</organism>
<feature type="domain" description="C2H2-type" evidence="14">
    <location>
        <begin position="594"/>
        <end position="621"/>
    </location>
</feature>
<dbReference type="Pfam" id="PF00096">
    <property type="entry name" value="zf-C2H2"/>
    <property type="match status" value="10"/>
</dbReference>
<dbReference type="SMART" id="SM00355">
    <property type="entry name" value="ZnF_C2H2"/>
    <property type="match status" value="11"/>
</dbReference>
<evidence type="ECO:0000259" key="14">
    <source>
        <dbReference type="PROSITE" id="PS50157"/>
    </source>
</evidence>
<dbReference type="FunFam" id="3.30.160.60:FF:001326">
    <property type="entry name" value="Zinc finger protein 432"/>
    <property type="match status" value="2"/>
</dbReference>
<dbReference type="SUPFAM" id="SSF57667">
    <property type="entry name" value="beta-beta-alpha zinc fingers"/>
    <property type="match status" value="6"/>
</dbReference>
<dbReference type="FunFam" id="3.30.160.60:FF:000478">
    <property type="entry name" value="Zinc finger protein 133"/>
    <property type="match status" value="1"/>
</dbReference>
<feature type="domain" description="C2H2-type" evidence="14">
    <location>
        <begin position="371"/>
        <end position="398"/>
    </location>
</feature>
<dbReference type="InterPro" id="IPR036236">
    <property type="entry name" value="Znf_C2H2_sf"/>
</dbReference>
<keyword evidence="5" id="KW-0677">Repeat</keyword>
<evidence type="ECO:0000256" key="5">
    <source>
        <dbReference type="ARBA" id="ARBA00022737"/>
    </source>
</evidence>
<dbReference type="AlphaFoldDB" id="A0A8J1KQK3"/>
<gene>
    <name evidence="17" type="primary">LOC108716070</name>
</gene>
<dbReference type="GO" id="GO:0008270">
    <property type="term" value="F:zinc ion binding"/>
    <property type="evidence" value="ECO:0007669"/>
    <property type="project" value="UniProtKB-KW"/>
</dbReference>
<proteinExistence type="inferred from homology"/>
<comment type="similarity">
    <text evidence="3">Belongs to the krueppel C2H2-type zinc-finger protein family.</text>
</comment>
<dbReference type="FunFam" id="3.30.160.60:FF:000812">
    <property type="entry name" value="zinc finger protein 23 isoform X2"/>
    <property type="match status" value="1"/>
</dbReference>
<dbReference type="PANTHER" id="PTHR23226:SF397">
    <property type="entry name" value="C2H2-TYPE DOMAIN-CONTAINING PROTEIN"/>
    <property type="match status" value="1"/>
</dbReference>
<dbReference type="PROSITE" id="PS00028">
    <property type="entry name" value="ZINC_FINGER_C2H2_1"/>
    <property type="match status" value="10"/>
</dbReference>
<dbReference type="PROSITE" id="PS50805">
    <property type="entry name" value="KRAB"/>
    <property type="match status" value="1"/>
</dbReference>
<dbReference type="GeneID" id="108716070"/>
<comment type="function">
    <text evidence="1">May be involved in transcriptional regulation.</text>
</comment>
<evidence type="ECO:0000256" key="8">
    <source>
        <dbReference type="ARBA" id="ARBA00023015"/>
    </source>
</evidence>
<dbReference type="Gene3D" id="3.30.160.60">
    <property type="entry name" value="Classic Zinc Finger"/>
    <property type="match status" value="11"/>
</dbReference>
<feature type="domain" description="C2H2-type" evidence="14">
    <location>
        <begin position="566"/>
        <end position="593"/>
    </location>
</feature>
<dbReference type="InterPro" id="IPR001909">
    <property type="entry name" value="KRAB"/>
</dbReference>
<dbReference type="OrthoDB" id="8113227at2759"/>
<evidence type="ECO:0000256" key="4">
    <source>
        <dbReference type="ARBA" id="ARBA00022723"/>
    </source>
</evidence>
<feature type="domain" description="C2H2-type" evidence="14">
    <location>
        <begin position="622"/>
        <end position="645"/>
    </location>
</feature>
<keyword evidence="10" id="KW-0804">Transcription</keyword>
<sequence>MISYSDGEPTEPVMGNQDPDQLHETILTLTLEIIYLLTGEGYSVTKKSGDDMPLPQSCTDCMLGGACRHHVTSPTVAPPPGSVIQKENAKKILELMSNIIQLLTGEVAIRCEDVSLYFSLEEWQYLKGNKSRYREVIKENWEQLRPLGCEWDVGADVRNANKPDKTEAEEADSWGEGNPPNPDISPTDPQTLTNCISHGIKEESWEEEEHCEWNTDPPTEQIQGTDPPTDTVGSHLNISQSDNPSDIKVQLTSWEEGEGSDWNISLATEEFQGSDPAADIMGLSGNFMSDGMKVERVSWEESDCSTDPLTEQIQGTATGIDCPSPCGSVSEPGVSESVRQEEYSCTECHECFISNKELVRHQRTQTGEKPFPCSECGKSFTHRWYLNVHRRIHTAEKPYSCSECGKCFGHGSLLKAHVKLHSVKPFSCSVCGKCFVRHVQLLDHSRTHTEEKPFSCSECGKCFTQRSYLNIHHKMHTGEKPFTCSQCGKCFVLQRDLNTHIKVHTGVKSLSCSECGKCFRFQSDLNIHFRSHTGEKPFPCSQCGKCFTRRSFLVRHQKVHSGEITFSCSYCRKSFPQSSLLAEHQQSHLGNKDLTCSVCGKCFGFHSRLNKHLKSHTGNQPFSCSECGKGFWFSSELSAHLRTHTRLSFFFSQQ</sequence>
<keyword evidence="6 12" id="KW-0863">Zinc-finger</keyword>
<dbReference type="GO" id="GO:0000981">
    <property type="term" value="F:DNA-binding transcription factor activity, RNA polymerase II-specific"/>
    <property type="evidence" value="ECO:0000318"/>
    <property type="project" value="GO_Central"/>
</dbReference>
<comment type="subcellular location">
    <subcellularLocation>
        <location evidence="2">Nucleus</location>
    </subcellularLocation>
</comment>
<dbReference type="GO" id="GO:0000978">
    <property type="term" value="F:RNA polymerase II cis-regulatory region sequence-specific DNA binding"/>
    <property type="evidence" value="ECO:0000318"/>
    <property type="project" value="GO_Central"/>
</dbReference>
<keyword evidence="9" id="KW-0238">DNA-binding</keyword>
<dbReference type="FunFam" id="3.30.160.60:FF:001155">
    <property type="entry name" value="Zinc finger 30C"/>
    <property type="match status" value="1"/>
</dbReference>
<dbReference type="FunFam" id="3.30.160.60:FF:002343">
    <property type="entry name" value="Zinc finger protein 33A"/>
    <property type="match status" value="2"/>
</dbReference>
<dbReference type="InterPro" id="IPR013087">
    <property type="entry name" value="Znf_C2H2_type"/>
</dbReference>
<feature type="compositionally biased region" description="Basic and acidic residues" evidence="13">
    <location>
        <begin position="159"/>
        <end position="168"/>
    </location>
</feature>
<feature type="domain" description="C2H2-type" evidence="14">
    <location>
        <begin position="426"/>
        <end position="453"/>
    </location>
</feature>
<evidence type="ECO:0000256" key="11">
    <source>
        <dbReference type="ARBA" id="ARBA00023242"/>
    </source>
</evidence>
<feature type="domain" description="C2H2-type" evidence="14">
    <location>
        <begin position="343"/>
        <end position="370"/>
    </location>
</feature>
<feature type="domain" description="C2H2-type" evidence="14">
    <location>
        <begin position="538"/>
        <end position="565"/>
    </location>
</feature>
<keyword evidence="7" id="KW-0862">Zinc</keyword>
<evidence type="ECO:0000256" key="7">
    <source>
        <dbReference type="ARBA" id="ARBA00022833"/>
    </source>
</evidence>
<dbReference type="RefSeq" id="XP_041419607.1">
    <property type="nucleotide sequence ID" value="XM_041563673.1"/>
</dbReference>
<dbReference type="PROSITE" id="PS50157">
    <property type="entry name" value="ZINC_FINGER_C2H2_2"/>
    <property type="match status" value="11"/>
</dbReference>
<evidence type="ECO:0000256" key="2">
    <source>
        <dbReference type="ARBA" id="ARBA00004123"/>
    </source>
</evidence>
<feature type="domain" description="C2H2-type" evidence="14">
    <location>
        <begin position="399"/>
        <end position="422"/>
    </location>
</feature>
<dbReference type="FunFam" id="3.30.160.60:FF:000671">
    <property type="entry name" value="Zinc finger protein 26"/>
    <property type="match status" value="1"/>
</dbReference>
<evidence type="ECO:0000256" key="3">
    <source>
        <dbReference type="ARBA" id="ARBA00006991"/>
    </source>
</evidence>
<reference evidence="17" key="1">
    <citation type="submission" date="2025-08" db="UniProtKB">
        <authorList>
            <consortium name="RefSeq"/>
        </authorList>
    </citation>
    <scope>IDENTIFICATION</scope>
    <source>
        <strain evidence="17">J_2021</strain>
        <tissue evidence="17">Erythrocytes</tissue>
    </source>
</reference>
<keyword evidence="11" id="KW-0539">Nucleus</keyword>
<evidence type="ECO:0000313" key="17">
    <source>
        <dbReference type="RefSeq" id="XP_041419607.1"/>
    </source>
</evidence>
<evidence type="ECO:0000313" key="16">
    <source>
        <dbReference type="Proteomes" id="UP000186698"/>
    </source>
</evidence>
<dbReference type="SUPFAM" id="SSF109640">
    <property type="entry name" value="KRAB domain (Kruppel-associated box)"/>
    <property type="match status" value="1"/>
</dbReference>
<evidence type="ECO:0000256" key="13">
    <source>
        <dbReference type="SAM" id="MobiDB-lite"/>
    </source>
</evidence>
<evidence type="ECO:0000256" key="9">
    <source>
        <dbReference type="ARBA" id="ARBA00023125"/>
    </source>
</evidence>
<keyword evidence="8" id="KW-0805">Transcription regulation</keyword>
<keyword evidence="16" id="KW-1185">Reference proteome</keyword>
<dbReference type="KEGG" id="xla:108716070"/>
<dbReference type="Proteomes" id="UP000186698">
    <property type="component" value="Chromosome 5L"/>
</dbReference>
<feature type="domain" description="C2H2-type" evidence="14">
    <location>
        <begin position="454"/>
        <end position="481"/>
    </location>
</feature>
<feature type="region of interest" description="Disordered" evidence="13">
    <location>
        <begin position="157"/>
        <end position="190"/>
    </location>
</feature>
<evidence type="ECO:0000256" key="10">
    <source>
        <dbReference type="ARBA" id="ARBA00023163"/>
    </source>
</evidence>
<accession>A0A8J1KQK3</accession>
<dbReference type="FunFam" id="3.30.160.60:FF:000624">
    <property type="entry name" value="zinc finger protein 697"/>
    <property type="match status" value="1"/>
</dbReference>
<name>A0A8J1KQK3_XENLA</name>
<feature type="domain" description="C2H2-type" evidence="14">
    <location>
        <begin position="482"/>
        <end position="509"/>
    </location>
</feature>
<keyword evidence="4" id="KW-0479">Metal-binding</keyword>
<dbReference type="GO" id="GO:0005634">
    <property type="term" value="C:nucleus"/>
    <property type="evidence" value="ECO:0007669"/>
    <property type="project" value="UniProtKB-SubCell"/>
</dbReference>
<feature type="domain" description="KRAB" evidence="15">
    <location>
        <begin position="109"/>
        <end position="186"/>
    </location>
</feature>
<dbReference type="Pfam" id="PF01352">
    <property type="entry name" value="KRAB"/>
    <property type="match status" value="1"/>
</dbReference>
<dbReference type="InterPro" id="IPR036051">
    <property type="entry name" value="KRAB_dom_sf"/>
</dbReference>